<dbReference type="SUPFAM" id="SSF53335">
    <property type="entry name" value="S-adenosyl-L-methionine-dependent methyltransferases"/>
    <property type="match status" value="1"/>
</dbReference>
<dbReference type="Pfam" id="PF01479">
    <property type="entry name" value="S4"/>
    <property type="match status" value="1"/>
</dbReference>
<dbReference type="SMART" id="SM00363">
    <property type="entry name" value="S4"/>
    <property type="match status" value="1"/>
</dbReference>
<dbReference type="Gene3D" id="3.40.50.150">
    <property type="entry name" value="Vaccinia Virus protein VP39"/>
    <property type="match status" value="1"/>
</dbReference>
<gene>
    <name evidence="5" type="ORF">TM7x_00400</name>
</gene>
<dbReference type="Proteomes" id="UP000030902">
    <property type="component" value="Chromosome"/>
</dbReference>
<dbReference type="RefSeq" id="WP_039326796.1">
    <property type="nucleotide sequence ID" value="NZ_CP007496.1"/>
</dbReference>
<dbReference type="CDD" id="cd02440">
    <property type="entry name" value="AdoMet_MTases"/>
    <property type="match status" value="1"/>
</dbReference>
<dbReference type="GO" id="GO:0032259">
    <property type="term" value="P:methylation"/>
    <property type="evidence" value="ECO:0007669"/>
    <property type="project" value="InterPro"/>
</dbReference>
<dbReference type="InterPro" id="IPR029063">
    <property type="entry name" value="SAM-dependent_MTases_sf"/>
</dbReference>
<dbReference type="EMBL" id="CP007496">
    <property type="protein sequence ID" value="AJA06300.1"/>
    <property type="molecule type" value="Genomic_DNA"/>
</dbReference>
<dbReference type="AlphaFoldDB" id="A0A6S4GQE4"/>
<dbReference type="NCBIfam" id="TIGR00478">
    <property type="entry name" value="tly"/>
    <property type="match status" value="1"/>
</dbReference>
<dbReference type="InterPro" id="IPR004538">
    <property type="entry name" value="Hemolysin_A/TlyA"/>
</dbReference>
<comment type="similarity">
    <text evidence="2">Belongs to the TlyA family.</text>
</comment>
<name>A0A6S4GQE4_9BACT</name>
<evidence type="ECO:0000256" key="2">
    <source>
        <dbReference type="ARBA" id="ARBA00029460"/>
    </source>
</evidence>
<keyword evidence="6" id="KW-1185">Reference proteome</keyword>
<dbReference type="PROSITE" id="PS50889">
    <property type="entry name" value="S4"/>
    <property type="match status" value="1"/>
</dbReference>
<dbReference type="PANTHER" id="PTHR32319:SF0">
    <property type="entry name" value="BACTERIAL HEMOLYSIN-LIKE PROTEIN"/>
    <property type="match status" value="1"/>
</dbReference>
<proteinExistence type="inferred from homology"/>
<dbReference type="PANTHER" id="PTHR32319">
    <property type="entry name" value="BACTERIAL HEMOLYSIN-LIKE PROTEIN"/>
    <property type="match status" value="1"/>
</dbReference>
<dbReference type="Gene3D" id="3.10.290.10">
    <property type="entry name" value="RNA-binding S4 domain"/>
    <property type="match status" value="1"/>
</dbReference>
<feature type="domain" description="RNA-binding S4" evidence="4">
    <location>
        <begin position="3"/>
        <end position="67"/>
    </location>
</feature>
<organism evidence="5 6">
    <name type="scientific">Candidatus Nanosynbacter lyticus</name>
    <dbReference type="NCBI Taxonomy" id="2093824"/>
    <lineage>
        <taxon>Bacteria</taxon>
        <taxon>Candidatus Saccharimonadota</taxon>
        <taxon>Candidatus Saccharimonadia</taxon>
        <taxon>Candidatus Nanosynbacterales</taxon>
        <taxon>Candidatus Nanosynbacteraceae</taxon>
        <taxon>Candidatus Nanosynbacter</taxon>
    </lineage>
</organism>
<dbReference type="CDD" id="cd00165">
    <property type="entry name" value="S4"/>
    <property type="match status" value="1"/>
</dbReference>
<dbReference type="InterPro" id="IPR036986">
    <property type="entry name" value="S4_RNA-bd_sf"/>
</dbReference>
<evidence type="ECO:0000256" key="1">
    <source>
        <dbReference type="ARBA" id="ARBA00022884"/>
    </source>
</evidence>
<dbReference type="GO" id="GO:0003723">
    <property type="term" value="F:RNA binding"/>
    <property type="evidence" value="ECO:0007669"/>
    <property type="project" value="UniProtKB-KW"/>
</dbReference>
<keyword evidence="1 3" id="KW-0694">RNA-binding</keyword>
<sequence>MKQRLDKVLVERGLASTRSQADNFIRLGYVYLNKKIAQKSGAMVSDTDTITLKKMETYVSRAGLKLASVAKYFKLNFQDKTVLDIGSSTGGFTDYSLRHGARKVFAVDVGTDQLHLSLRTNPKIILHEKTDIRDFCTDEVIDVIVGDVSFISLREILPHVAKELMNKNTILIAMVKPQFEAGRHQTNKGIIKNDKVRRQILTDFENWAKKYFVILDKKDSEVAGSKGNLERFYKLQLAKH</sequence>
<dbReference type="KEGG" id="sox:TM7x_00400"/>
<reference evidence="5 6" key="1">
    <citation type="journal article" date="2015" name="Proc. Natl. Acad. Sci. U.S.A.">
        <title>Cultivation of a human-associated TM7 phylotype reveals a reduced genome and epibiotic parasitic lifestyle.</title>
        <authorList>
            <person name="He X."/>
            <person name="McLean J.S."/>
            <person name="Edlund A."/>
            <person name="Yooseph S."/>
            <person name="Hall A.P."/>
            <person name="Liu S.Y."/>
            <person name="Dorrestein P.C."/>
            <person name="Esquenazi E."/>
            <person name="Hunter R.C."/>
            <person name="Cheng G."/>
            <person name="Nelson K.E."/>
            <person name="Lux R."/>
            <person name="Shi W."/>
        </authorList>
    </citation>
    <scope>NUCLEOTIDE SEQUENCE [LARGE SCALE GENOMIC DNA]</scope>
    <source>
        <strain evidence="5 6">TM7x</strain>
    </source>
</reference>
<evidence type="ECO:0000313" key="6">
    <source>
        <dbReference type="Proteomes" id="UP000030902"/>
    </source>
</evidence>
<evidence type="ECO:0000256" key="3">
    <source>
        <dbReference type="PROSITE-ProRule" id="PRU00182"/>
    </source>
</evidence>
<dbReference type="InterPro" id="IPR047048">
    <property type="entry name" value="TlyA"/>
</dbReference>
<dbReference type="InterPro" id="IPR002877">
    <property type="entry name" value="RNA_MeTrfase_FtsJ_dom"/>
</dbReference>
<dbReference type="GO" id="GO:0008168">
    <property type="term" value="F:methyltransferase activity"/>
    <property type="evidence" value="ECO:0007669"/>
    <property type="project" value="InterPro"/>
</dbReference>
<dbReference type="Pfam" id="PF01728">
    <property type="entry name" value="FtsJ"/>
    <property type="match status" value="1"/>
</dbReference>
<evidence type="ECO:0000259" key="4">
    <source>
        <dbReference type="SMART" id="SM00363"/>
    </source>
</evidence>
<protein>
    <submittedName>
        <fullName evidence="5">Hemolysin A</fullName>
    </submittedName>
</protein>
<dbReference type="InterPro" id="IPR002942">
    <property type="entry name" value="S4_RNA-bd"/>
</dbReference>
<evidence type="ECO:0000313" key="5">
    <source>
        <dbReference type="EMBL" id="AJA06300.1"/>
    </source>
</evidence>
<accession>A0A6S4GQE4</accession>